<dbReference type="PANTHER" id="PTHR11188">
    <property type="entry name" value="ARRESTIN DOMAIN CONTAINING PROTEIN"/>
    <property type="match status" value="1"/>
</dbReference>
<dbReference type="InterPro" id="IPR014756">
    <property type="entry name" value="Ig_E-set"/>
</dbReference>
<dbReference type="InterPro" id="IPR011021">
    <property type="entry name" value="Arrestin-like_N"/>
</dbReference>
<sequence length="395" mass="45096">MRGPKEFRVEVNHESYGEPFYYPNSVVQGHVYLRNEDPIRATSLKLHFRGQELVQAPVTQVYFRYLRSNIFHIASVLWGTLREDIPKDEWDFIPPGEHIFPFAIRLPYVNFPPSFDEQWGWCKIKYTLRAIFVRPGQTSQHRSQPTEVKFMPFISTLCTDPPLVVTNQLRDRSDNLIKAAAVLVRRTKFVPESTIPLSPSTPSIPDTLTTNSHTQPFDPTDPEASVQPDPTHIYTPHFIFRLPTSANDLPPSLSFCKNLWLSYSLQIILHSPGRRIFSDNLRIIVPLTIGTLRPDVPEYGGTVKHYRQCWDRPVFVNTGHPLWNRTVNTTTRTFRQGIAGLLGARRDENRAALEANRNSVDNLRGPDTRVRAAELPPDYGRVFSNEGIGVVDVTG</sequence>
<organism evidence="3 4">
    <name type="scientific">Jimgerdemannia flammicorona</name>
    <dbReference type="NCBI Taxonomy" id="994334"/>
    <lineage>
        <taxon>Eukaryota</taxon>
        <taxon>Fungi</taxon>
        <taxon>Fungi incertae sedis</taxon>
        <taxon>Mucoromycota</taxon>
        <taxon>Mucoromycotina</taxon>
        <taxon>Endogonomycetes</taxon>
        <taxon>Endogonales</taxon>
        <taxon>Endogonaceae</taxon>
        <taxon>Jimgerdemannia</taxon>
    </lineage>
</organism>
<dbReference type="OrthoDB" id="9984275at2759"/>
<dbReference type="InterPro" id="IPR014752">
    <property type="entry name" value="Arrestin-like_C"/>
</dbReference>
<dbReference type="EMBL" id="RBNI01005378">
    <property type="protein sequence ID" value="RUP46767.1"/>
    <property type="molecule type" value="Genomic_DNA"/>
</dbReference>
<dbReference type="PANTHER" id="PTHR11188:SF17">
    <property type="entry name" value="FI21816P1"/>
    <property type="match status" value="1"/>
</dbReference>
<name>A0A433D7B4_9FUNG</name>
<accession>A0A433D7B4</accession>
<dbReference type="Pfam" id="PF00339">
    <property type="entry name" value="Arrestin_N"/>
    <property type="match status" value="1"/>
</dbReference>
<dbReference type="AlphaFoldDB" id="A0A433D7B4"/>
<feature type="region of interest" description="Disordered" evidence="1">
    <location>
        <begin position="195"/>
        <end position="226"/>
    </location>
</feature>
<dbReference type="GO" id="GO:0005737">
    <property type="term" value="C:cytoplasm"/>
    <property type="evidence" value="ECO:0007669"/>
    <property type="project" value="TreeGrafter"/>
</dbReference>
<gene>
    <name evidence="3" type="ORF">BC936DRAFT_146548</name>
</gene>
<keyword evidence="4" id="KW-1185">Reference proteome</keyword>
<comment type="caution">
    <text evidence="3">The sequence shown here is derived from an EMBL/GenBank/DDBJ whole genome shotgun (WGS) entry which is preliminary data.</text>
</comment>
<proteinExistence type="predicted"/>
<dbReference type="Proteomes" id="UP000268093">
    <property type="component" value="Unassembled WGS sequence"/>
</dbReference>
<evidence type="ECO:0000313" key="3">
    <source>
        <dbReference type="EMBL" id="RUP46767.1"/>
    </source>
</evidence>
<dbReference type="InterPro" id="IPR050357">
    <property type="entry name" value="Arrestin_domain-protein"/>
</dbReference>
<evidence type="ECO:0000256" key="1">
    <source>
        <dbReference type="SAM" id="MobiDB-lite"/>
    </source>
</evidence>
<feature type="domain" description="Arrestin-like N-terminal" evidence="2">
    <location>
        <begin position="18"/>
        <end position="146"/>
    </location>
</feature>
<dbReference type="GO" id="GO:0015031">
    <property type="term" value="P:protein transport"/>
    <property type="evidence" value="ECO:0007669"/>
    <property type="project" value="TreeGrafter"/>
</dbReference>
<dbReference type="Gene3D" id="2.60.40.640">
    <property type="match status" value="1"/>
</dbReference>
<evidence type="ECO:0000259" key="2">
    <source>
        <dbReference type="Pfam" id="PF00339"/>
    </source>
</evidence>
<dbReference type="SUPFAM" id="SSF81296">
    <property type="entry name" value="E set domains"/>
    <property type="match status" value="1"/>
</dbReference>
<feature type="compositionally biased region" description="Low complexity" evidence="1">
    <location>
        <begin position="195"/>
        <end position="210"/>
    </location>
</feature>
<evidence type="ECO:0000313" key="4">
    <source>
        <dbReference type="Proteomes" id="UP000268093"/>
    </source>
</evidence>
<protein>
    <recommendedName>
        <fullName evidence="2">Arrestin-like N-terminal domain-containing protein</fullName>
    </recommendedName>
</protein>
<reference evidence="3 4" key="1">
    <citation type="journal article" date="2018" name="New Phytol.">
        <title>Phylogenomics of Endogonaceae and evolution of mycorrhizas within Mucoromycota.</title>
        <authorList>
            <person name="Chang Y."/>
            <person name="Desiro A."/>
            <person name="Na H."/>
            <person name="Sandor L."/>
            <person name="Lipzen A."/>
            <person name="Clum A."/>
            <person name="Barry K."/>
            <person name="Grigoriev I.V."/>
            <person name="Martin F.M."/>
            <person name="Stajich J.E."/>
            <person name="Smith M.E."/>
            <person name="Bonito G."/>
            <person name="Spatafora J.W."/>
        </authorList>
    </citation>
    <scope>NUCLEOTIDE SEQUENCE [LARGE SCALE GENOMIC DNA]</scope>
    <source>
        <strain evidence="3 4">GMNB39</strain>
    </source>
</reference>